<keyword evidence="5" id="KW-1185">Reference proteome</keyword>
<keyword evidence="1" id="KW-0805">Transcription regulation</keyword>
<comment type="caution">
    <text evidence="3">Lacks conserved residue(s) required for the propagation of feature annotation.</text>
</comment>
<dbReference type="PROSITE" id="PS50985">
    <property type="entry name" value="GRAS"/>
    <property type="match status" value="1"/>
</dbReference>
<evidence type="ECO:0000256" key="3">
    <source>
        <dbReference type="PROSITE-ProRule" id="PRU01191"/>
    </source>
</evidence>
<dbReference type="Pfam" id="PF03514">
    <property type="entry name" value="GRAS"/>
    <property type="match status" value="1"/>
</dbReference>
<dbReference type="AlphaFoldDB" id="A0AAD4SP12"/>
<evidence type="ECO:0000256" key="1">
    <source>
        <dbReference type="ARBA" id="ARBA00023015"/>
    </source>
</evidence>
<name>A0AAD4SP12_9MAGN</name>
<reference evidence="4" key="1">
    <citation type="submission" date="2022-04" db="EMBL/GenBank/DDBJ databases">
        <title>A functionally conserved STORR gene fusion in Papaver species that diverged 16.8 million years ago.</title>
        <authorList>
            <person name="Catania T."/>
        </authorList>
    </citation>
    <scope>NUCLEOTIDE SEQUENCE</scope>
    <source>
        <strain evidence="4">S-188037</strain>
    </source>
</reference>
<accession>A0AAD4SP12</accession>
<evidence type="ECO:0008006" key="6">
    <source>
        <dbReference type="Google" id="ProtNLM"/>
    </source>
</evidence>
<dbReference type="InterPro" id="IPR005202">
    <property type="entry name" value="TF_GRAS"/>
</dbReference>
<feature type="region of interest" description="Leucine repeat I (LRI)" evidence="3">
    <location>
        <begin position="292"/>
        <end position="352"/>
    </location>
</feature>
<feature type="region of interest" description="Leucine repeat II (LRII)" evidence="3">
    <location>
        <begin position="452"/>
        <end position="484"/>
    </location>
</feature>
<evidence type="ECO:0000256" key="2">
    <source>
        <dbReference type="ARBA" id="ARBA00023163"/>
    </source>
</evidence>
<evidence type="ECO:0000313" key="5">
    <source>
        <dbReference type="Proteomes" id="UP001202328"/>
    </source>
</evidence>
<evidence type="ECO:0000313" key="4">
    <source>
        <dbReference type="EMBL" id="KAI3916646.1"/>
    </source>
</evidence>
<dbReference type="PANTHER" id="PTHR31636">
    <property type="entry name" value="OSJNBA0084A10.13 PROTEIN-RELATED"/>
    <property type="match status" value="1"/>
</dbReference>
<gene>
    <name evidence="4" type="ORF">MKW98_026388</name>
</gene>
<feature type="region of interest" description="VHIID" evidence="3">
    <location>
        <begin position="371"/>
        <end position="436"/>
    </location>
</feature>
<feature type="region of interest" description="SAW" evidence="3">
    <location>
        <begin position="590"/>
        <end position="665"/>
    </location>
</feature>
<organism evidence="4 5">
    <name type="scientific">Papaver atlanticum</name>
    <dbReference type="NCBI Taxonomy" id="357466"/>
    <lineage>
        <taxon>Eukaryota</taxon>
        <taxon>Viridiplantae</taxon>
        <taxon>Streptophyta</taxon>
        <taxon>Embryophyta</taxon>
        <taxon>Tracheophyta</taxon>
        <taxon>Spermatophyta</taxon>
        <taxon>Magnoliopsida</taxon>
        <taxon>Ranunculales</taxon>
        <taxon>Papaveraceae</taxon>
        <taxon>Papaveroideae</taxon>
        <taxon>Papaver</taxon>
    </lineage>
</organism>
<sequence>MDQNPNFSTSVATLNVSQEEDTTSFVEYDFSDVVLNYINQMLMEEDFEKKNNMFQECSALQAAEIPFYEILGQRYPSSPNHTPEVHTDNFAHYNSSSNTNHCLIPPNAIEISCTADELISEYESFSPAWSFAIDRNFEATPQAYFNVSDGLNSVGGLVDKVQVHDVYLESEQIWNSRKGVEEANKFLPDDNNLIVNLERNGFFNDERRISMTGPRGKKNVHREDIEVEQGRSNKQLAVFSEEAVQKAMFDMVLLGDEGECDTSKNLKQNGQTTGHYGDKFRGKKQNAEMDVMDLRKLLIGCAQAIAADNRTTASELLKQIRLHSSPFGNGSQRLAHCFTDGLEARLAGTGSQIYTTLLHKKTSASDFLKGQHLFMAAIPFKKASTFFSNQTINDVAENASILHIVDFGILYGFQWPGLIQRLSKRKGGPPKLRITGIDFPQPGFRPAERVEETGRRLRDYAEEFSVPFEYHAIAQKWETIQLEDLKIYKDEILVVNCVYQARKLLDETVISDSPRSAVLNLVRRMNPNVFIHGVTNGAYSSPYFVTRFREALFRFSSMFDLVDTNVPREHPGRIIIERDLLGKAAFNVIACEGSERVERPETYKQWHLRTVRAGFMQLPLNKDILNKAKENVKSFYHKDFVVDEDSQWMLLGWKGRVIFALSSWRPM</sequence>
<comment type="caution">
    <text evidence="4">The sequence shown here is derived from an EMBL/GenBank/DDBJ whole genome shotgun (WGS) entry which is preliminary data.</text>
</comment>
<protein>
    <recommendedName>
        <fullName evidence="6">Scarecrow-like protein 9</fullName>
    </recommendedName>
</protein>
<comment type="similarity">
    <text evidence="3">Belongs to the GRAS family.</text>
</comment>
<feature type="short sequence motif" description="VHIID" evidence="3">
    <location>
        <begin position="402"/>
        <end position="406"/>
    </location>
</feature>
<dbReference type="EMBL" id="JAJJMB010009088">
    <property type="protein sequence ID" value="KAI3916646.1"/>
    <property type="molecule type" value="Genomic_DNA"/>
</dbReference>
<dbReference type="Proteomes" id="UP001202328">
    <property type="component" value="Unassembled WGS sequence"/>
</dbReference>
<proteinExistence type="inferred from homology"/>
<keyword evidence="2" id="KW-0804">Transcription</keyword>